<dbReference type="KEGG" id="hbq:QI031_30895"/>
<protein>
    <recommendedName>
        <fullName evidence="3">Archaeal DNA helicase HerA or a related bacterial ATPase, containings HAS-barrel and ATPase domains</fullName>
    </recommendedName>
</protein>
<gene>
    <name evidence="1" type="ORF">QI031_30895</name>
</gene>
<sequence length="511" mass="56487">MTFELERITSSPVINAERTILCSLGVSALMCLSAPFFLNTDKVTTGILLCAGTITAGLFGVSAQISESKQKIYRALEEADLKSLKQTLQGEAAYDYVTTAIAAKRRVADFVNRLPVQERPRWIAEYGLQGLVTLPEPPARQLPPRPGIPNPDIADIDEESVQSVINPGALQVLQAFAANYSEYIRLDAAWLNELCDAASNQDMTKRSNHHFYLSGGTQSGKSTLAGIIINKIAAKSQAPAIVIGSDPKDEVTRWLCKFTRKFDGMKTLSSWITFATSQIDKQKARVAAVGGDCHGVPELFLAQDEVDSVYGGGKGLPGMVDTDTAKDLQGFWNYIIKFTAGLKGHGVFMGQSPLSGETGFSRPSLKNVCFIATGQTSSYILEHPQDFVNVKKEILEMLRQACELLDKAGIRYALVIPTRGNPFVALIPEFDIKGMEQKQDKDKTDFKSATPTQNNPHQHVDWYEEIRKWATELGRKPQYQELKQKWQELTGQELNEKGVTLLQEFLGYPDN</sequence>
<accession>A0AAJ6NZ65</accession>
<dbReference type="Proteomes" id="UP001223520">
    <property type="component" value="Plasmid unnamed1"/>
</dbReference>
<dbReference type="InterPro" id="IPR027417">
    <property type="entry name" value="P-loop_NTPase"/>
</dbReference>
<evidence type="ECO:0000313" key="2">
    <source>
        <dbReference type="Proteomes" id="UP001223520"/>
    </source>
</evidence>
<evidence type="ECO:0008006" key="3">
    <source>
        <dbReference type="Google" id="ProtNLM"/>
    </source>
</evidence>
<reference evidence="1 2" key="1">
    <citation type="journal article" date="2023" name="Limnol Oceanogr Lett">
        <title>Environmental adaptations by the intertidal Antarctic cyanobacterium Halotia branconii CENA392 as revealed using long-read genome sequencing.</title>
        <authorList>
            <person name="Dextro R.B."/>
            <person name="Delbaje E."/>
            <person name="Freitas P.N.N."/>
            <person name="Geraldes V."/>
            <person name="Pinto E."/>
            <person name="Long P.F."/>
            <person name="Fiore M.F."/>
        </authorList>
    </citation>
    <scope>NUCLEOTIDE SEQUENCE [LARGE SCALE GENOMIC DNA]</scope>
    <source>
        <strain evidence="1 2">CENA392</strain>
        <plasmid evidence="1 2">unnamed1</plasmid>
    </source>
</reference>
<dbReference type="SUPFAM" id="SSF52540">
    <property type="entry name" value="P-loop containing nucleoside triphosphate hydrolases"/>
    <property type="match status" value="1"/>
</dbReference>
<geneLocation type="plasmid" evidence="1 2">
    <name>unnamed1</name>
</geneLocation>
<keyword evidence="1" id="KW-0614">Plasmid</keyword>
<keyword evidence="2" id="KW-1185">Reference proteome</keyword>
<name>A0AAJ6NZ65_9CYAN</name>
<proteinExistence type="predicted"/>
<organism evidence="1 2">
    <name type="scientific">Halotia branconii CENA392</name>
    <dbReference type="NCBI Taxonomy" id="1539056"/>
    <lineage>
        <taxon>Bacteria</taxon>
        <taxon>Bacillati</taxon>
        <taxon>Cyanobacteriota</taxon>
        <taxon>Cyanophyceae</taxon>
        <taxon>Nostocales</taxon>
        <taxon>Nodulariaceae</taxon>
        <taxon>Halotia</taxon>
    </lineage>
</organism>
<evidence type="ECO:0000313" key="1">
    <source>
        <dbReference type="EMBL" id="WGV29211.1"/>
    </source>
</evidence>
<dbReference type="AlphaFoldDB" id="A0AAJ6NZ65"/>
<dbReference type="RefSeq" id="WP_281486404.1">
    <property type="nucleotide sequence ID" value="NZ_CP124544.1"/>
</dbReference>
<dbReference type="EMBL" id="CP124544">
    <property type="protein sequence ID" value="WGV29211.1"/>
    <property type="molecule type" value="Genomic_DNA"/>
</dbReference>
<dbReference type="Gene3D" id="3.40.50.300">
    <property type="entry name" value="P-loop containing nucleotide triphosphate hydrolases"/>
    <property type="match status" value="1"/>
</dbReference>